<name>A0A7S1ALJ0_NOCSC</name>
<feature type="transmembrane region" description="Helical" evidence="1">
    <location>
        <begin position="140"/>
        <end position="167"/>
    </location>
</feature>
<sequence>MGSPIQPVDAPRGVYPGGEGLEWLAHSQRAHGFNDFAGDMFPADRHRSSGYCVAAETALQGYCANQNGGKWPLCASGMTVMRNTFPFVSSQHSHLSCAYRVPPLMTWGSSSCYAHDTSNDEVGVLVSCDLCVNTLCMNQYLFIIVMIVMGLFLALMCCCCSCITCRYRRRRPVVQSRDLYSPAGVQLQSH</sequence>
<keyword evidence="1" id="KW-0472">Membrane</keyword>
<gene>
    <name evidence="2" type="ORF">NSCI0253_LOCUS32644</name>
</gene>
<protein>
    <submittedName>
        <fullName evidence="2">Uncharacterized protein</fullName>
    </submittedName>
</protein>
<reference evidence="2" key="1">
    <citation type="submission" date="2021-01" db="EMBL/GenBank/DDBJ databases">
        <authorList>
            <person name="Corre E."/>
            <person name="Pelletier E."/>
            <person name="Niang G."/>
            <person name="Scheremetjew M."/>
            <person name="Finn R."/>
            <person name="Kale V."/>
            <person name="Holt S."/>
            <person name="Cochrane G."/>
            <person name="Meng A."/>
            <person name="Brown T."/>
            <person name="Cohen L."/>
        </authorList>
    </citation>
    <scope>NUCLEOTIDE SEQUENCE</scope>
</reference>
<dbReference type="EMBL" id="HBFQ01045893">
    <property type="protein sequence ID" value="CAD8858291.1"/>
    <property type="molecule type" value="Transcribed_RNA"/>
</dbReference>
<proteinExistence type="predicted"/>
<accession>A0A7S1ALJ0</accession>
<organism evidence="2">
    <name type="scientific">Noctiluca scintillans</name>
    <name type="common">Sea sparkle</name>
    <name type="synonym">Red tide dinoflagellate</name>
    <dbReference type="NCBI Taxonomy" id="2966"/>
    <lineage>
        <taxon>Eukaryota</taxon>
        <taxon>Sar</taxon>
        <taxon>Alveolata</taxon>
        <taxon>Dinophyceae</taxon>
        <taxon>Noctilucales</taxon>
        <taxon>Noctilucaceae</taxon>
        <taxon>Noctiluca</taxon>
    </lineage>
</organism>
<keyword evidence="1" id="KW-1133">Transmembrane helix</keyword>
<evidence type="ECO:0000256" key="1">
    <source>
        <dbReference type="SAM" id="Phobius"/>
    </source>
</evidence>
<keyword evidence="1" id="KW-0812">Transmembrane</keyword>
<dbReference type="AlphaFoldDB" id="A0A7S1ALJ0"/>
<evidence type="ECO:0000313" key="2">
    <source>
        <dbReference type="EMBL" id="CAD8858291.1"/>
    </source>
</evidence>